<accession>C0FYM6</accession>
<dbReference type="RefSeq" id="WP_009860876.1">
    <property type="nucleotide sequence ID" value="NZ_ACFY01000156.1"/>
</dbReference>
<organism evidence="2 3">
    <name type="scientific">Roseburia inulinivorans DSM 16841</name>
    <dbReference type="NCBI Taxonomy" id="622312"/>
    <lineage>
        <taxon>Bacteria</taxon>
        <taxon>Bacillati</taxon>
        <taxon>Bacillota</taxon>
        <taxon>Clostridia</taxon>
        <taxon>Lachnospirales</taxon>
        <taxon>Lachnospiraceae</taxon>
        <taxon>Roseburia</taxon>
    </lineage>
</organism>
<reference evidence="2 3" key="2">
    <citation type="submission" date="2009-03" db="EMBL/GenBank/DDBJ databases">
        <title>Draft genome sequence of Roseburia inulinivorans (DSM 16841).</title>
        <authorList>
            <person name="Sudarsanam P."/>
            <person name="Ley R."/>
            <person name="Guruge J."/>
            <person name="Turnbaugh P.J."/>
            <person name="Mahowald M."/>
            <person name="Liep D."/>
            <person name="Gordon J."/>
        </authorList>
    </citation>
    <scope>NUCLEOTIDE SEQUENCE [LARGE SCALE GENOMIC DNA]</scope>
    <source>
        <strain evidence="2 3">DSM 16841</strain>
    </source>
</reference>
<sequence>MALLELYAVMQSIWIKLIAISFVTIPLIVVYNDYRINVKKRMSWRFDFVSDITVVVGYIIIIFIMCKAWNWHVMKRYAKQKEKKLNFTKIFCEKYLEKIEIVGTGNDGNSDFDVLDAIGKIELPNDVRIKV</sequence>
<dbReference type="AlphaFoldDB" id="C0FYM6"/>
<evidence type="ECO:0000313" key="3">
    <source>
        <dbReference type="Proteomes" id="UP000003561"/>
    </source>
</evidence>
<protein>
    <submittedName>
        <fullName evidence="2">Uncharacterized protein</fullName>
    </submittedName>
</protein>
<dbReference type="EMBL" id="ACFY01000156">
    <property type="protein sequence ID" value="EEG92365.1"/>
    <property type="molecule type" value="Genomic_DNA"/>
</dbReference>
<keyword evidence="1" id="KW-1133">Transmembrane helix</keyword>
<proteinExistence type="predicted"/>
<evidence type="ECO:0000313" key="2">
    <source>
        <dbReference type="EMBL" id="EEG92365.1"/>
    </source>
</evidence>
<gene>
    <name evidence="2" type="ORF">ROSEINA2194_03865</name>
</gene>
<feature type="transmembrane region" description="Helical" evidence="1">
    <location>
        <begin position="52"/>
        <end position="71"/>
    </location>
</feature>
<keyword evidence="1" id="KW-0812">Transmembrane</keyword>
<evidence type="ECO:0000256" key="1">
    <source>
        <dbReference type="SAM" id="Phobius"/>
    </source>
</evidence>
<keyword evidence="1" id="KW-0472">Membrane</keyword>
<reference evidence="2 3" key="1">
    <citation type="submission" date="2009-02" db="EMBL/GenBank/DDBJ databases">
        <authorList>
            <person name="Fulton L."/>
            <person name="Clifton S."/>
            <person name="Fulton B."/>
            <person name="Xu J."/>
            <person name="Minx P."/>
            <person name="Pepin K.H."/>
            <person name="Johnson M."/>
            <person name="Bhonagiri V."/>
            <person name="Nash W.E."/>
            <person name="Mardis E.R."/>
            <person name="Wilson R.K."/>
        </authorList>
    </citation>
    <scope>NUCLEOTIDE SEQUENCE [LARGE SCALE GENOMIC DNA]</scope>
    <source>
        <strain evidence="2 3">DSM 16841</strain>
    </source>
</reference>
<dbReference type="Proteomes" id="UP000003561">
    <property type="component" value="Unassembled WGS sequence"/>
</dbReference>
<comment type="caution">
    <text evidence="2">The sequence shown here is derived from an EMBL/GenBank/DDBJ whole genome shotgun (WGS) entry which is preliminary data.</text>
</comment>
<name>C0FYM6_9FIRM</name>
<feature type="transmembrane region" description="Helical" evidence="1">
    <location>
        <begin position="12"/>
        <end position="31"/>
    </location>
</feature>